<dbReference type="RefSeq" id="WP_196152994.1">
    <property type="nucleotide sequence ID" value="NZ_JADMLG010000017.1"/>
</dbReference>
<dbReference type="AlphaFoldDB" id="A0A931IFP9"/>
<protein>
    <submittedName>
        <fullName evidence="2">Uncharacterized protein</fullName>
    </submittedName>
</protein>
<name>A0A931IFP9_9NOCA</name>
<keyword evidence="3" id="KW-1185">Reference proteome</keyword>
<reference evidence="2" key="1">
    <citation type="submission" date="2020-11" db="EMBL/GenBank/DDBJ databases">
        <title>Nocardia NEAU-351.nov., a novel actinomycete isolated from the cow dung.</title>
        <authorList>
            <person name="Zhang X."/>
        </authorList>
    </citation>
    <scope>NUCLEOTIDE SEQUENCE</scope>
    <source>
        <strain evidence="2">NEAU-351</strain>
    </source>
</reference>
<gene>
    <name evidence="2" type="ORF">IT779_30890</name>
</gene>
<proteinExistence type="predicted"/>
<dbReference type="Proteomes" id="UP000655751">
    <property type="component" value="Unassembled WGS sequence"/>
</dbReference>
<accession>A0A931IFP9</accession>
<evidence type="ECO:0000313" key="3">
    <source>
        <dbReference type="Proteomes" id="UP000655751"/>
    </source>
</evidence>
<feature type="region of interest" description="Disordered" evidence="1">
    <location>
        <begin position="1"/>
        <end position="59"/>
    </location>
</feature>
<evidence type="ECO:0000256" key="1">
    <source>
        <dbReference type="SAM" id="MobiDB-lite"/>
    </source>
</evidence>
<comment type="caution">
    <text evidence="2">The sequence shown here is derived from an EMBL/GenBank/DDBJ whole genome shotgun (WGS) entry which is preliminary data.</text>
</comment>
<organism evidence="2 3">
    <name type="scientific">Nocardia bovistercoris</name>
    <dbReference type="NCBI Taxonomy" id="2785916"/>
    <lineage>
        <taxon>Bacteria</taxon>
        <taxon>Bacillati</taxon>
        <taxon>Actinomycetota</taxon>
        <taxon>Actinomycetes</taxon>
        <taxon>Mycobacteriales</taxon>
        <taxon>Nocardiaceae</taxon>
        <taxon>Nocardia</taxon>
    </lineage>
</organism>
<dbReference type="EMBL" id="JADMLG010000017">
    <property type="protein sequence ID" value="MBH0780684.1"/>
    <property type="molecule type" value="Genomic_DNA"/>
</dbReference>
<sequence length="59" mass="6204">MTIPHPIAADGDPTEDPTQAERTFTRSPALADFDGAGGEDRVPESLPSAAPDDNSQRPN</sequence>
<feature type="compositionally biased region" description="Polar residues" evidence="1">
    <location>
        <begin position="16"/>
        <end position="26"/>
    </location>
</feature>
<evidence type="ECO:0000313" key="2">
    <source>
        <dbReference type="EMBL" id="MBH0780684.1"/>
    </source>
</evidence>